<sequence length="41" mass="4666">MVIVTNKLASYKVALRELMPSVHHKTAKYANNRAEQSHDLT</sequence>
<dbReference type="RefSeq" id="WP_379068968.1">
    <property type="nucleotide sequence ID" value="NZ_JBHTIT010000001.1"/>
</dbReference>
<accession>A0ABW3HD10</accession>
<dbReference type="Pfam" id="PF13610">
    <property type="entry name" value="DDE_Tnp_IS240"/>
    <property type="match status" value="1"/>
</dbReference>
<evidence type="ECO:0000313" key="2">
    <source>
        <dbReference type="EMBL" id="MFD0949355.1"/>
    </source>
</evidence>
<evidence type="ECO:0000259" key="1">
    <source>
        <dbReference type="Pfam" id="PF13610"/>
    </source>
</evidence>
<keyword evidence="3" id="KW-1185">Reference proteome</keyword>
<reference evidence="3" key="1">
    <citation type="journal article" date="2019" name="Int. J. Syst. Evol. Microbiol.">
        <title>The Global Catalogue of Microorganisms (GCM) 10K type strain sequencing project: providing services to taxonomists for standard genome sequencing and annotation.</title>
        <authorList>
            <consortium name="The Broad Institute Genomics Platform"/>
            <consortium name="The Broad Institute Genome Sequencing Center for Infectious Disease"/>
            <person name="Wu L."/>
            <person name="Ma J."/>
        </authorList>
    </citation>
    <scope>NUCLEOTIDE SEQUENCE [LARGE SCALE GENOMIC DNA]</scope>
    <source>
        <strain evidence="3">CCUG 63419</strain>
    </source>
</reference>
<name>A0ABW3HD10_9GAMM</name>
<gene>
    <name evidence="2" type="ORF">ACFQ0F_02930</name>
</gene>
<proteinExistence type="predicted"/>
<dbReference type="EMBL" id="JBHTIT010000001">
    <property type="protein sequence ID" value="MFD0949355.1"/>
    <property type="molecule type" value="Genomic_DNA"/>
</dbReference>
<evidence type="ECO:0000313" key="3">
    <source>
        <dbReference type="Proteomes" id="UP001597044"/>
    </source>
</evidence>
<dbReference type="Proteomes" id="UP001597044">
    <property type="component" value="Unassembled WGS sequence"/>
</dbReference>
<dbReference type="InterPro" id="IPR032874">
    <property type="entry name" value="DDE_dom"/>
</dbReference>
<feature type="domain" description="DDE" evidence="1">
    <location>
        <begin position="3"/>
        <end position="39"/>
    </location>
</feature>
<protein>
    <submittedName>
        <fullName evidence="2">DDE-type integrase/transposase/recombinase</fullName>
    </submittedName>
</protein>
<comment type="caution">
    <text evidence="2">The sequence shown here is derived from an EMBL/GenBank/DDBJ whole genome shotgun (WGS) entry which is preliminary data.</text>
</comment>
<organism evidence="2 3">
    <name type="scientific">Paraperlucidibaca wandonensis</name>
    <dbReference type="NCBI Taxonomy" id="1268273"/>
    <lineage>
        <taxon>Bacteria</taxon>
        <taxon>Pseudomonadati</taxon>
        <taxon>Pseudomonadota</taxon>
        <taxon>Gammaproteobacteria</taxon>
        <taxon>Moraxellales</taxon>
        <taxon>Moraxellaceae</taxon>
        <taxon>Paraperlucidibaca</taxon>
    </lineage>
</organism>